<dbReference type="PANTHER" id="PTHR47169:SF2">
    <property type="entry name" value="OS01G0541250 PROTEIN"/>
    <property type="match status" value="1"/>
</dbReference>
<dbReference type="PANTHER" id="PTHR47169">
    <property type="entry name" value="OS01G0541250 PROTEIN"/>
    <property type="match status" value="1"/>
</dbReference>
<keyword evidence="2" id="KW-1185">Reference proteome</keyword>
<comment type="caution">
    <text evidence="1">The sequence shown here is derived from an EMBL/GenBank/DDBJ whole genome shotgun (WGS) entry which is preliminary data.</text>
</comment>
<protein>
    <submittedName>
        <fullName evidence="1">Uncharacterized protein</fullName>
    </submittedName>
</protein>
<dbReference type="EMBL" id="JAENGY010000294">
    <property type="protein sequence ID" value="KAG6966769.1"/>
    <property type="molecule type" value="Genomic_DNA"/>
</dbReference>
<organism evidence="1 2">
    <name type="scientific">Phytophthora aleatoria</name>
    <dbReference type="NCBI Taxonomy" id="2496075"/>
    <lineage>
        <taxon>Eukaryota</taxon>
        <taxon>Sar</taxon>
        <taxon>Stramenopiles</taxon>
        <taxon>Oomycota</taxon>
        <taxon>Peronosporomycetes</taxon>
        <taxon>Peronosporales</taxon>
        <taxon>Peronosporaceae</taxon>
        <taxon>Phytophthora</taxon>
    </lineage>
</organism>
<dbReference type="Proteomes" id="UP000709295">
    <property type="component" value="Unassembled WGS sequence"/>
</dbReference>
<dbReference type="AlphaFoldDB" id="A0A8J5M5R3"/>
<accession>A0A8J5M5R3</accession>
<gene>
    <name evidence="1" type="ORF">JG688_00006609</name>
</gene>
<evidence type="ECO:0000313" key="2">
    <source>
        <dbReference type="Proteomes" id="UP000709295"/>
    </source>
</evidence>
<reference evidence="1" key="1">
    <citation type="submission" date="2021-01" db="EMBL/GenBank/DDBJ databases">
        <title>Phytophthora aleatoria, a newly-described species from Pinus radiata is distinct from Phytophthora cactorum isolates based on comparative genomics.</title>
        <authorList>
            <person name="Mcdougal R."/>
            <person name="Panda P."/>
            <person name="Williams N."/>
            <person name="Studholme D.J."/>
        </authorList>
    </citation>
    <scope>NUCLEOTIDE SEQUENCE</scope>
    <source>
        <strain evidence="1">NZFS 4037</strain>
    </source>
</reference>
<name>A0A8J5M5R3_9STRA</name>
<proteinExistence type="predicted"/>
<evidence type="ECO:0000313" key="1">
    <source>
        <dbReference type="EMBL" id="KAG6966769.1"/>
    </source>
</evidence>
<sequence length="78" mass="9232">MEHALTFIDPTSLVFEPMYDMVLVDEKWFYEDVNKSSCLLFEGETALQRSRRSKNHVPKTMSLLQWRILGKSSIFLYL</sequence>